<proteinExistence type="predicted"/>
<dbReference type="Proteomes" id="UP001303473">
    <property type="component" value="Unassembled WGS sequence"/>
</dbReference>
<reference evidence="2" key="1">
    <citation type="journal article" date="2023" name="Mol. Phylogenet. Evol.">
        <title>Genome-scale phylogeny and comparative genomics of the fungal order Sordariales.</title>
        <authorList>
            <person name="Hensen N."/>
            <person name="Bonometti L."/>
            <person name="Westerberg I."/>
            <person name="Brannstrom I.O."/>
            <person name="Guillou S."/>
            <person name="Cros-Aarteil S."/>
            <person name="Calhoun S."/>
            <person name="Haridas S."/>
            <person name="Kuo A."/>
            <person name="Mondo S."/>
            <person name="Pangilinan J."/>
            <person name="Riley R."/>
            <person name="LaButti K."/>
            <person name="Andreopoulos B."/>
            <person name="Lipzen A."/>
            <person name="Chen C."/>
            <person name="Yan M."/>
            <person name="Daum C."/>
            <person name="Ng V."/>
            <person name="Clum A."/>
            <person name="Steindorff A."/>
            <person name="Ohm R.A."/>
            <person name="Martin F."/>
            <person name="Silar P."/>
            <person name="Natvig D.O."/>
            <person name="Lalanne C."/>
            <person name="Gautier V."/>
            <person name="Ament-Velasquez S.L."/>
            <person name="Kruys A."/>
            <person name="Hutchinson M.I."/>
            <person name="Powell A.J."/>
            <person name="Barry K."/>
            <person name="Miller A.N."/>
            <person name="Grigoriev I.V."/>
            <person name="Debuchy R."/>
            <person name="Gladieux P."/>
            <person name="Hiltunen Thoren M."/>
            <person name="Johannesson H."/>
        </authorList>
    </citation>
    <scope>NUCLEOTIDE SEQUENCE [LARGE SCALE GENOMIC DNA]</scope>
    <source>
        <strain evidence="2">CBS 340.73</strain>
    </source>
</reference>
<protein>
    <submittedName>
        <fullName evidence="1">Uncharacterized protein</fullName>
    </submittedName>
</protein>
<evidence type="ECO:0000313" key="2">
    <source>
        <dbReference type="Proteomes" id="UP001303473"/>
    </source>
</evidence>
<dbReference type="EMBL" id="MU853793">
    <property type="protein sequence ID" value="KAK3940643.1"/>
    <property type="molecule type" value="Genomic_DNA"/>
</dbReference>
<accession>A0AAN6NAC4</accession>
<keyword evidence="2" id="KW-1185">Reference proteome</keyword>
<comment type="caution">
    <text evidence="1">The sequence shown here is derived from an EMBL/GenBank/DDBJ whole genome shotgun (WGS) entry which is preliminary data.</text>
</comment>
<dbReference type="AlphaFoldDB" id="A0AAN6NAC4"/>
<evidence type="ECO:0000313" key="1">
    <source>
        <dbReference type="EMBL" id="KAK3940643.1"/>
    </source>
</evidence>
<sequence>MPTRQSYYCWMVSLTFRCGCVEYTDTAHVCDVNRGQTCNPWITYRSTDKDCDVHRIEGGLHQTTQTGRRVSPQ</sequence>
<name>A0AAN6NAC4_9PEZI</name>
<gene>
    <name evidence="1" type="ORF">QBC46DRAFT_341314</name>
</gene>
<organism evidence="1 2">
    <name type="scientific">Diplogelasinospora grovesii</name>
    <dbReference type="NCBI Taxonomy" id="303347"/>
    <lineage>
        <taxon>Eukaryota</taxon>
        <taxon>Fungi</taxon>
        <taxon>Dikarya</taxon>
        <taxon>Ascomycota</taxon>
        <taxon>Pezizomycotina</taxon>
        <taxon>Sordariomycetes</taxon>
        <taxon>Sordariomycetidae</taxon>
        <taxon>Sordariales</taxon>
        <taxon>Diplogelasinosporaceae</taxon>
        <taxon>Diplogelasinospora</taxon>
    </lineage>
</organism>